<dbReference type="InterPro" id="IPR010235">
    <property type="entry name" value="HepT"/>
</dbReference>
<reference evidence="1" key="1">
    <citation type="journal article" date="2014" name="Int. J. Syst. Evol. Microbiol.">
        <title>Complete genome sequence of Corynebacterium casei LMG S-19264T (=DSM 44701T), isolated from a smear-ripened cheese.</title>
        <authorList>
            <consortium name="US DOE Joint Genome Institute (JGI-PGF)"/>
            <person name="Walter F."/>
            <person name="Albersmeier A."/>
            <person name="Kalinowski J."/>
            <person name="Ruckert C."/>
        </authorList>
    </citation>
    <scope>NUCLEOTIDE SEQUENCE</scope>
    <source>
        <strain evidence="1">KCTC 22169</strain>
    </source>
</reference>
<comment type="caution">
    <text evidence="1">The sequence shown here is derived from an EMBL/GenBank/DDBJ whole genome shotgun (WGS) entry which is preliminary data.</text>
</comment>
<accession>A0A918NA23</accession>
<organism evidence="1 2">
    <name type="scientific">Saccharospirillum salsuginis</name>
    <dbReference type="NCBI Taxonomy" id="418750"/>
    <lineage>
        <taxon>Bacteria</taxon>
        <taxon>Pseudomonadati</taxon>
        <taxon>Pseudomonadota</taxon>
        <taxon>Gammaproteobacteria</taxon>
        <taxon>Oceanospirillales</taxon>
        <taxon>Saccharospirillaceae</taxon>
        <taxon>Saccharospirillum</taxon>
    </lineage>
</organism>
<dbReference type="AlphaFoldDB" id="A0A918NA23"/>
<dbReference type="Gene3D" id="1.20.120.330">
    <property type="entry name" value="Nucleotidyltransferases domain 2"/>
    <property type="match status" value="1"/>
</dbReference>
<keyword evidence="2" id="KW-1185">Reference proteome</keyword>
<reference evidence="1" key="2">
    <citation type="submission" date="2020-09" db="EMBL/GenBank/DDBJ databases">
        <authorList>
            <person name="Sun Q."/>
            <person name="Kim S."/>
        </authorList>
    </citation>
    <scope>NUCLEOTIDE SEQUENCE</scope>
    <source>
        <strain evidence="1">KCTC 22169</strain>
    </source>
</reference>
<gene>
    <name evidence="1" type="ORF">GCM10007392_23860</name>
</gene>
<evidence type="ECO:0000313" key="1">
    <source>
        <dbReference type="EMBL" id="GGX55408.1"/>
    </source>
</evidence>
<dbReference type="SUPFAM" id="SSF81593">
    <property type="entry name" value="Nucleotidyltransferase substrate binding subunit/domain"/>
    <property type="match status" value="1"/>
</dbReference>
<dbReference type="EMBL" id="BMXR01000005">
    <property type="protein sequence ID" value="GGX55408.1"/>
    <property type="molecule type" value="Genomic_DNA"/>
</dbReference>
<proteinExistence type="predicted"/>
<name>A0A918NA23_9GAMM</name>
<protein>
    <recommendedName>
        <fullName evidence="3">Nucleotidyltransferase substrate binding protein, HI0074 family</fullName>
    </recommendedName>
</protein>
<dbReference type="NCBIfam" id="TIGR01987">
    <property type="entry name" value="HI0074"/>
    <property type="match status" value="1"/>
</dbReference>
<dbReference type="Pfam" id="PF08780">
    <property type="entry name" value="NTase_sub_bind"/>
    <property type="match status" value="1"/>
</dbReference>
<evidence type="ECO:0008006" key="3">
    <source>
        <dbReference type="Google" id="ProtNLM"/>
    </source>
</evidence>
<dbReference type="Proteomes" id="UP000626148">
    <property type="component" value="Unassembled WGS sequence"/>
</dbReference>
<evidence type="ECO:0000313" key="2">
    <source>
        <dbReference type="Proteomes" id="UP000626148"/>
    </source>
</evidence>
<sequence>MAPIQYDPESPLLMNDHLDISPLEKAIERLDEGLKRYRQDITDLQIRDGLVQRFEFTYELSHKLLKRYLKYASVTPEQYDTMPFQDLIRSANEQGVLRGDWPAWRTYREMQGRTSHTYDEEVALQVVAGIPEFLEEACHLRDQLRARLA</sequence>